<evidence type="ECO:0000313" key="8">
    <source>
        <dbReference type="Proteomes" id="UP000516320"/>
    </source>
</evidence>
<dbReference type="NCBIfam" id="NF010761">
    <property type="entry name" value="PRK14164.1"/>
    <property type="match status" value="1"/>
</dbReference>
<keyword evidence="3 4" id="KW-0346">Stress response</keyword>
<comment type="similarity">
    <text evidence="1 3 5">Belongs to the GrpE family.</text>
</comment>
<dbReference type="PANTHER" id="PTHR21237:SF23">
    <property type="entry name" value="GRPE PROTEIN HOMOLOG, MITOCHONDRIAL"/>
    <property type="match status" value="1"/>
</dbReference>
<proteinExistence type="inferred from homology"/>
<dbReference type="InterPro" id="IPR009012">
    <property type="entry name" value="GrpE_head"/>
</dbReference>
<dbReference type="RefSeq" id="WP_187974446.1">
    <property type="nucleotide sequence ID" value="NZ_CP046884.1"/>
</dbReference>
<feature type="region of interest" description="Disordered" evidence="6">
    <location>
        <begin position="1"/>
        <end position="99"/>
    </location>
</feature>
<dbReference type="GO" id="GO:0005737">
    <property type="term" value="C:cytoplasm"/>
    <property type="evidence" value="ECO:0007669"/>
    <property type="project" value="UniProtKB-SubCell"/>
</dbReference>
<dbReference type="CDD" id="cd00446">
    <property type="entry name" value="GrpE"/>
    <property type="match status" value="1"/>
</dbReference>
<dbReference type="Pfam" id="PF01025">
    <property type="entry name" value="GrpE"/>
    <property type="match status" value="1"/>
</dbReference>
<keyword evidence="3" id="KW-0963">Cytoplasm</keyword>
<protein>
    <recommendedName>
        <fullName evidence="3 4">Protein GrpE</fullName>
    </recommendedName>
    <alternativeName>
        <fullName evidence="3">HSP-70 cofactor</fullName>
    </alternativeName>
</protein>
<evidence type="ECO:0000256" key="6">
    <source>
        <dbReference type="SAM" id="MobiDB-lite"/>
    </source>
</evidence>
<dbReference type="GO" id="GO:0051082">
    <property type="term" value="F:unfolded protein binding"/>
    <property type="evidence" value="ECO:0007669"/>
    <property type="project" value="TreeGrafter"/>
</dbReference>
<reference evidence="7 8" key="1">
    <citation type="submission" date="2019-12" db="EMBL/GenBank/DDBJ databases">
        <title>Corynebacterium sp. nov., isolated from feces of the Anser Albifrons in China.</title>
        <authorList>
            <person name="Liu Q."/>
        </authorList>
    </citation>
    <scope>NUCLEOTIDE SEQUENCE [LARGE SCALE GENOMIC DNA]</scope>
    <source>
        <strain evidence="7 8">4H37-19</strain>
    </source>
</reference>
<feature type="compositionally biased region" description="Low complexity" evidence="6">
    <location>
        <begin position="20"/>
        <end position="41"/>
    </location>
</feature>
<dbReference type="Gene3D" id="2.30.22.10">
    <property type="entry name" value="Head domain of nucleotide exchange factor GrpE"/>
    <property type="match status" value="1"/>
</dbReference>
<dbReference type="InterPro" id="IPR000740">
    <property type="entry name" value="GrpE"/>
</dbReference>
<dbReference type="HAMAP" id="MF_01151">
    <property type="entry name" value="GrpE"/>
    <property type="match status" value="1"/>
</dbReference>
<evidence type="ECO:0000256" key="4">
    <source>
        <dbReference type="RuleBase" id="RU000639"/>
    </source>
</evidence>
<dbReference type="GO" id="GO:0042803">
    <property type="term" value="F:protein homodimerization activity"/>
    <property type="evidence" value="ECO:0007669"/>
    <property type="project" value="InterPro"/>
</dbReference>
<comment type="subcellular location">
    <subcellularLocation>
        <location evidence="3">Cytoplasm</location>
    </subcellularLocation>
</comment>
<gene>
    <name evidence="3 7" type="primary">grpE</name>
    <name evidence="7" type="ORF">GP475_11180</name>
</gene>
<dbReference type="KEGG" id="cpoy:GP475_11180"/>
<keyword evidence="2 3" id="KW-0143">Chaperone</keyword>
<comment type="function">
    <text evidence="3 4">Participates actively in the response to hyperosmotic and heat shock by preventing the aggregation of stress-denatured proteins, in association with DnaK and GrpE. It is the nucleotide exchange factor for DnaK and may function as a thermosensor. Unfolded proteins bind initially to DnaJ; upon interaction with the DnaJ-bound protein, DnaK hydrolyzes its bound ATP, resulting in the formation of a stable complex. GrpE releases ADP from DnaK; ATP binding to DnaK triggers the release of the substrate protein, thus completing the reaction cycle. Several rounds of ATP-dependent interactions between DnaJ, DnaK and GrpE are required for fully efficient folding.</text>
</comment>
<keyword evidence="8" id="KW-1185">Reference proteome</keyword>
<dbReference type="PRINTS" id="PR00773">
    <property type="entry name" value="GRPEPROTEIN"/>
</dbReference>
<feature type="compositionally biased region" description="Acidic residues" evidence="6">
    <location>
        <begin position="49"/>
        <end position="69"/>
    </location>
</feature>
<evidence type="ECO:0000256" key="3">
    <source>
        <dbReference type="HAMAP-Rule" id="MF_01151"/>
    </source>
</evidence>
<evidence type="ECO:0000256" key="2">
    <source>
        <dbReference type="ARBA" id="ARBA00023186"/>
    </source>
</evidence>
<name>A0A7H0SRF7_9CORY</name>
<evidence type="ECO:0000313" key="7">
    <source>
        <dbReference type="EMBL" id="QNQ91132.1"/>
    </source>
</evidence>
<dbReference type="GO" id="GO:0006457">
    <property type="term" value="P:protein folding"/>
    <property type="evidence" value="ECO:0007669"/>
    <property type="project" value="InterPro"/>
</dbReference>
<comment type="subunit">
    <text evidence="3">Homodimer.</text>
</comment>
<dbReference type="Proteomes" id="UP000516320">
    <property type="component" value="Chromosome"/>
</dbReference>
<dbReference type="GO" id="GO:0000774">
    <property type="term" value="F:adenyl-nucleotide exchange factor activity"/>
    <property type="evidence" value="ECO:0007669"/>
    <property type="project" value="InterPro"/>
</dbReference>
<sequence>MTQPHKMPDDPGAPEVTDPEATSAEQTEAAAEEAAVSQGEADTASAVAPEDEAIDDPEVQEMLEEIDTELEAHESDTADLGEETTPDLQSQLDERTEDLKRVSAEYANYRRRTDRERVGIAEQAKASVIAKFLPVLDDLDLAAQHGDLDEGPLKAFADKFQAIVQAEKLEAFGAEGEAFDPEIHEAVQDLSEGDDKAIGTVLRKGYRVGDRMIRTAMVIIADPVVPEE</sequence>
<dbReference type="GO" id="GO:0051087">
    <property type="term" value="F:protein-folding chaperone binding"/>
    <property type="evidence" value="ECO:0007669"/>
    <property type="project" value="InterPro"/>
</dbReference>
<evidence type="ECO:0000256" key="5">
    <source>
        <dbReference type="RuleBase" id="RU004478"/>
    </source>
</evidence>
<dbReference type="Gene3D" id="3.90.20.20">
    <property type="match status" value="1"/>
</dbReference>
<dbReference type="InterPro" id="IPR013805">
    <property type="entry name" value="GrpE_CC"/>
</dbReference>
<evidence type="ECO:0000256" key="1">
    <source>
        <dbReference type="ARBA" id="ARBA00009054"/>
    </source>
</evidence>
<dbReference type="EMBL" id="CP046884">
    <property type="protein sequence ID" value="QNQ91132.1"/>
    <property type="molecule type" value="Genomic_DNA"/>
</dbReference>
<dbReference type="PROSITE" id="PS01071">
    <property type="entry name" value="GRPE"/>
    <property type="match status" value="1"/>
</dbReference>
<accession>A0A7H0SRF7</accession>
<dbReference type="SUPFAM" id="SSF58014">
    <property type="entry name" value="Coiled-coil domain of nucleotide exchange factor GrpE"/>
    <property type="match status" value="1"/>
</dbReference>
<dbReference type="AlphaFoldDB" id="A0A7H0SRF7"/>
<dbReference type="SUPFAM" id="SSF51064">
    <property type="entry name" value="Head domain of nucleotide exchange factor GrpE"/>
    <property type="match status" value="1"/>
</dbReference>
<dbReference type="PANTHER" id="PTHR21237">
    <property type="entry name" value="GRPE PROTEIN"/>
    <property type="match status" value="1"/>
</dbReference>
<organism evidence="7 8">
    <name type="scientific">Corynebacterium poyangense</name>
    <dbReference type="NCBI Taxonomy" id="2684405"/>
    <lineage>
        <taxon>Bacteria</taxon>
        <taxon>Bacillati</taxon>
        <taxon>Actinomycetota</taxon>
        <taxon>Actinomycetes</taxon>
        <taxon>Mycobacteriales</taxon>
        <taxon>Corynebacteriaceae</taxon>
        <taxon>Corynebacterium</taxon>
    </lineage>
</organism>